<feature type="region of interest" description="Disordered" evidence="1">
    <location>
        <begin position="1"/>
        <end position="48"/>
    </location>
</feature>
<name>A0A183LMZ8_9TREM</name>
<gene>
    <name evidence="2" type="ORF">SMRZ_LOCUS5173</name>
</gene>
<dbReference type="EMBL" id="UZAI01001739">
    <property type="protein sequence ID" value="VDO64881.1"/>
    <property type="molecule type" value="Genomic_DNA"/>
</dbReference>
<reference evidence="2 3" key="1">
    <citation type="submission" date="2018-11" db="EMBL/GenBank/DDBJ databases">
        <authorList>
            <consortium name="Pathogen Informatics"/>
        </authorList>
    </citation>
    <scope>NUCLEOTIDE SEQUENCE [LARGE SCALE GENOMIC DNA]</scope>
    <source>
        <strain evidence="2 3">Zambia</strain>
    </source>
</reference>
<evidence type="ECO:0000313" key="3">
    <source>
        <dbReference type="Proteomes" id="UP000277204"/>
    </source>
</evidence>
<organism evidence="2 3">
    <name type="scientific">Schistosoma margrebowiei</name>
    <dbReference type="NCBI Taxonomy" id="48269"/>
    <lineage>
        <taxon>Eukaryota</taxon>
        <taxon>Metazoa</taxon>
        <taxon>Spiralia</taxon>
        <taxon>Lophotrochozoa</taxon>
        <taxon>Platyhelminthes</taxon>
        <taxon>Trematoda</taxon>
        <taxon>Digenea</taxon>
        <taxon>Strigeidida</taxon>
        <taxon>Schistosomatoidea</taxon>
        <taxon>Schistosomatidae</taxon>
        <taxon>Schistosoma</taxon>
    </lineage>
</organism>
<feature type="compositionally biased region" description="Polar residues" evidence="1">
    <location>
        <begin position="9"/>
        <end position="18"/>
    </location>
</feature>
<protein>
    <submittedName>
        <fullName evidence="2">Uncharacterized protein</fullName>
    </submittedName>
</protein>
<dbReference type="Proteomes" id="UP000277204">
    <property type="component" value="Unassembled WGS sequence"/>
</dbReference>
<evidence type="ECO:0000256" key="1">
    <source>
        <dbReference type="SAM" id="MobiDB-lite"/>
    </source>
</evidence>
<keyword evidence="3" id="KW-1185">Reference proteome</keyword>
<sequence>MLRKRIAGTESQQDQISGVKSGGGSAVLSNAPEPTVPSTSKKYKEFKF</sequence>
<proteinExistence type="predicted"/>
<accession>A0A183LMZ8</accession>
<dbReference type="STRING" id="48269.A0A183LMZ8"/>
<dbReference type="AlphaFoldDB" id="A0A183LMZ8"/>
<evidence type="ECO:0000313" key="2">
    <source>
        <dbReference type="EMBL" id="VDO64881.1"/>
    </source>
</evidence>